<dbReference type="RefSeq" id="WP_163299443.1">
    <property type="nucleotide sequence ID" value="NZ_JAAGRR010000152.1"/>
</dbReference>
<accession>A0A6N9TTB7</accession>
<dbReference type="AlphaFoldDB" id="A0A6N9TTB7"/>
<reference evidence="1 2" key="1">
    <citation type="submission" date="2020-02" db="EMBL/GenBank/DDBJ databases">
        <title>Comparative genomics of sulfur disproportionating microorganisms.</title>
        <authorList>
            <person name="Ward L.M."/>
            <person name="Bertran E."/>
            <person name="Johnston D.T."/>
        </authorList>
    </citation>
    <scope>NUCLEOTIDE SEQUENCE [LARGE SCALE GENOMIC DNA]</scope>
    <source>
        <strain evidence="1 2">DSM 100025</strain>
    </source>
</reference>
<dbReference type="EMBL" id="JAAGRR010000152">
    <property type="protein sequence ID" value="NDY43333.1"/>
    <property type="molecule type" value="Genomic_DNA"/>
</dbReference>
<gene>
    <name evidence="1" type="ORF">G3N55_10835</name>
</gene>
<comment type="caution">
    <text evidence="1">The sequence shown here is derived from an EMBL/GenBank/DDBJ whole genome shotgun (WGS) entry which is preliminary data.</text>
</comment>
<proteinExistence type="predicted"/>
<name>A0A6N9TTB7_DISTH</name>
<organism evidence="1 2">
    <name type="scientific">Dissulfurirhabdus thermomarina</name>
    <dbReference type="NCBI Taxonomy" id="1765737"/>
    <lineage>
        <taxon>Bacteria</taxon>
        <taxon>Deltaproteobacteria</taxon>
        <taxon>Dissulfurirhabdaceae</taxon>
        <taxon>Dissulfurirhabdus</taxon>
    </lineage>
</organism>
<evidence type="ECO:0000313" key="1">
    <source>
        <dbReference type="EMBL" id="NDY43333.1"/>
    </source>
</evidence>
<protein>
    <submittedName>
        <fullName evidence="1">Uncharacterized protein</fullName>
    </submittedName>
</protein>
<sequence length="110" mass="12626">MRQYLIDQLRPEEVERVRAELDRACEPAEVGGLYWLEVPEDLLGPEQFAHRECRPHCLAVEVGRDRVSFELLVRSRKKLRCACIAYATPQQRTFLLGFADRVLEAAGVKA</sequence>
<evidence type="ECO:0000313" key="2">
    <source>
        <dbReference type="Proteomes" id="UP000469346"/>
    </source>
</evidence>
<dbReference type="Proteomes" id="UP000469346">
    <property type="component" value="Unassembled WGS sequence"/>
</dbReference>
<keyword evidence="2" id="KW-1185">Reference proteome</keyword>